<organism evidence="4 5">
    <name type="scientific">Sporosarcina psychrophila</name>
    <name type="common">Bacillus psychrophilus</name>
    <dbReference type="NCBI Taxonomy" id="1476"/>
    <lineage>
        <taxon>Bacteria</taxon>
        <taxon>Bacillati</taxon>
        <taxon>Bacillota</taxon>
        <taxon>Bacilli</taxon>
        <taxon>Bacillales</taxon>
        <taxon>Caryophanaceae</taxon>
        <taxon>Sporosarcina</taxon>
    </lineage>
</organism>
<reference evidence="4 5" key="1">
    <citation type="submission" date="2024-06" db="EMBL/GenBank/DDBJ databases">
        <title>Sorghum-associated microbial communities from plants grown in Nebraska, USA.</title>
        <authorList>
            <person name="Schachtman D."/>
        </authorList>
    </citation>
    <scope>NUCLEOTIDE SEQUENCE [LARGE SCALE GENOMIC DNA]</scope>
    <source>
        <strain evidence="4 5">1288</strain>
    </source>
</reference>
<dbReference type="InterPro" id="IPR020821">
    <property type="entry name" value="ENPP1-3/EXOG-like_nuc-like"/>
</dbReference>
<evidence type="ECO:0000313" key="5">
    <source>
        <dbReference type="Proteomes" id="UP001549104"/>
    </source>
</evidence>
<dbReference type="InterPro" id="IPR040255">
    <property type="entry name" value="Non-specific_endonuclease"/>
</dbReference>
<feature type="domain" description="ENPP1-3/EXOG-like endonuclease/phosphodiesterase" evidence="2">
    <location>
        <begin position="376"/>
        <end position="580"/>
    </location>
</feature>
<gene>
    <name evidence="4" type="ORF">ABIC55_000899</name>
</gene>
<dbReference type="SMART" id="SM00892">
    <property type="entry name" value="Endonuclease_NS"/>
    <property type="match status" value="1"/>
</dbReference>
<dbReference type="InterPro" id="IPR044925">
    <property type="entry name" value="His-Me_finger_sf"/>
</dbReference>
<dbReference type="Pfam" id="PF13365">
    <property type="entry name" value="Trypsin_2"/>
    <property type="match status" value="1"/>
</dbReference>
<dbReference type="RefSeq" id="WP_354312317.1">
    <property type="nucleotide sequence ID" value="NZ_JBEPME010000001.1"/>
</dbReference>
<accession>A0ABV2K411</accession>
<proteinExistence type="predicted"/>
<dbReference type="SUPFAM" id="SSF54060">
    <property type="entry name" value="His-Me finger endonucleases"/>
    <property type="match status" value="1"/>
</dbReference>
<dbReference type="InterPro" id="IPR009003">
    <property type="entry name" value="Peptidase_S1_PA"/>
</dbReference>
<keyword evidence="1" id="KW-0720">Serine protease</keyword>
<dbReference type="Gene3D" id="3.40.570.10">
    <property type="entry name" value="Extracellular Endonuclease, subunit A"/>
    <property type="match status" value="1"/>
</dbReference>
<protein>
    <submittedName>
        <fullName evidence="4">Endonuclease G</fullName>
    </submittedName>
</protein>
<dbReference type="Proteomes" id="UP001549104">
    <property type="component" value="Unassembled WGS sequence"/>
</dbReference>
<dbReference type="Pfam" id="PF01223">
    <property type="entry name" value="Endonuclease_NS"/>
    <property type="match status" value="1"/>
</dbReference>
<dbReference type="InterPro" id="IPR001604">
    <property type="entry name" value="Endo_G_ENPP1-like_dom"/>
</dbReference>
<keyword evidence="4" id="KW-0255">Endonuclease</keyword>
<evidence type="ECO:0000259" key="3">
    <source>
        <dbReference type="SMART" id="SM00892"/>
    </source>
</evidence>
<keyword evidence="1" id="KW-0645">Protease</keyword>
<dbReference type="GO" id="GO:0004519">
    <property type="term" value="F:endonuclease activity"/>
    <property type="evidence" value="ECO:0007669"/>
    <property type="project" value="UniProtKB-KW"/>
</dbReference>
<dbReference type="Gene3D" id="2.40.10.10">
    <property type="entry name" value="Trypsin-like serine proteases"/>
    <property type="match status" value="2"/>
</dbReference>
<dbReference type="InterPro" id="IPR043504">
    <property type="entry name" value="Peptidase_S1_PA_chymotrypsin"/>
</dbReference>
<evidence type="ECO:0000313" key="4">
    <source>
        <dbReference type="EMBL" id="MET3655815.1"/>
    </source>
</evidence>
<dbReference type="SMART" id="SM00477">
    <property type="entry name" value="NUC"/>
    <property type="match status" value="1"/>
</dbReference>
<dbReference type="PANTHER" id="PTHR13966">
    <property type="entry name" value="ENDONUCLEASE RELATED"/>
    <property type="match status" value="1"/>
</dbReference>
<dbReference type="InterPro" id="IPR044929">
    <property type="entry name" value="DNA/RNA_non-sp_Endonuclease_sf"/>
</dbReference>
<evidence type="ECO:0000256" key="1">
    <source>
        <dbReference type="ARBA" id="ARBA00022825"/>
    </source>
</evidence>
<sequence>MSIKRLDKSQNLHMDLVDLHQQQALQRYIARSSERERIASELQTKNPFEVDTPERVATRKAIIDPRDGLAIERIIGRDDLFPVSYLEAGQQAAAPVCRIEIRDRLGRVLGHATGFLVSPSLLLTNNHVLENYNTAQFSVAQFNYEVDLDLNERPMKSFRFTPERFFITDQKLDFTLVAIEEVSADGTKVSDFGFLPLISQTGKGLVGECVSIIQHPSGAPKAVAIRENQIMDVFEDYIHYSTDTMPGSSGSPVYNDEWVVISLHHAGVPDPKNRTEFIANEGIRISSIVQFVAEQGSSLSNNQKLLLYDIVKGWDVPDYTPEEMEVEKLSDSWYESSRGYDTQFLGVDYEVPHPIFPSDLEQDIAQLKDGSNVLHYTHFSIVMSKSRRLAYYTVVNIDGNQLMKIGRKDKWYLDSRIEIEYQCGPELYKNNSLDRGHLVRRLDPVWGDSAKKANEDTFHFTNCAPQESKLNQKSWLDLENYILHNAENLNLKVTVFTGPVFRMDDISYRGVQIPAEFWKIAIIVKKDGNLSATAYLQTQKNLIEDLEFVYGEYKTYQVPISKIEVITGLDFKELRNFDPLNQLESTIGYVIDAPGNVKL</sequence>
<dbReference type="SUPFAM" id="SSF50494">
    <property type="entry name" value="Trypsin-like serine proteases"/>
    <property type="match status" value="1"/>
</dbReference>
<keyword evidence="4" id="KW-0540">Nuclease</keyword>
<comment type="caution">
    <text evidence="4">The sequence shown here is derived from an EMBL/GenBank/DDBJ whole genome shotgun (WGS) entry which is preliminary data.</text>
</comment>
<dbReference type="CDD" id="cd00091">
    <property type="entry name" value="NUC"/>
    <property type="match status" value="1"/>
</dbReference>
<name>A0ABV2K411_SPOPS</name>
<keyword evidence="4" id="KW-0378">Hydrolase</keyword>
<keyword evidence="5" id="KW-1185">Reference proteome</keyword>
<feature type="domain" description="DNA/RNA non-specific endonuclease/pyrophosphatase/phosphodiesterase" evidence="3">
    <location>
        <begin position="375"/>
        <end position="578"/>
    </location>
</feature>
<evidence type="ECO:0000259" key="2">
    <source>
        <dbReference type="SMART" id="SM00477"/>
    </source>
</evidence>
<dbReference type="PANTHER" id="PTHR13966:SF5">
    <property type="entry name" value="ENDONUCLEASE G, MITOCHONDRIAL"/>
    <property type="match status" value="1"/>
</dbReference>
<dbReference type="EMBL" id="JBEPME010000001">
    <property type="protein sequence ID" value="MET3655815.1"/>
    <property type="molecule type" value="Genomic_DNA"/>
</dbReference>